<dbReference type="GO" id="GO:0005524">
    <property type="term" value="F:ATP binding"/>
    <property type="evidence" value="ECO:0007669"/>
    <property type="project" value="UniProtKB-UniRule"/>
</dbReference>
<dbReference type="EMBL" id="BSPO01000004">
    <property type="protein sequence ID" value="GLS84831.1"/>
    <property type="molecule type" value="Genomic_DNA"/>
</dbReference>
<dbReference type="GO" id="GO:0006450">
    <property type="term" value="P:regulation of translational fidelity"/>
    <property type="evidence" value="ECO:0007669"/>
    <property type="project" value="TreeGrafter"/>
</dbReference>
<proteinExistence type="inferred from homology"/>
<reference evidence="11 12" key="1">
    <citation type="journal article" date="2014" name="Int. J. Syst. Evol. Microbiol.">
        <title>Complete genome sequence of Corynebacterium casei LMG S-19264T (=DSM 44701T), isolated from a smear-ripened cheese.</title>
        <authorList>
            <consortium name="US DOE Joint Genome Institute (JGI-PGF)"/>
            <person name="Walter F."/>
            <person name="Albersmeier A."/>
            <person name="Kalinowski J."/>
            <person name="Ruckert C."/>
        </authorList>
    </citation>
    <scope>NUCLEOTIDE SEQUENCE [LARGE SCALE GENOMIC DNA]</scope>
    <source>
        <strain evidence="11 12">NBRC 112785</strain>
    </source>
</reference>
<dbReference type="AlphaFoldDB" id="A0AA37X0L2"/>
<evidence type="ECO:0000256" key="2">
    <source>
        <dbReference type="ARBA" id="ARBA00022490"/>
    </source>
</evidence>
<dbReference type="GO" id="GO:0002949">
    <property type="term" value="P:tRNA threonylcarbamoyladenosine modification"/>
    <property type="evidence" value="ECO:0007669"/>
    <property type="project" value="UniProtKB-UniRule"/>
</dbReference>
<dbReference type="HAMAP" id="MF_01852">
    <property type="entry name" value="TsaC"/>
    <property type="match status" value="1"/>
</dbReference>
<evidence type="ECO:0000256" key="8">
    <source>
        <dbReference type="ARBA" id="ARBA00048366"/>
    </source>
</evidence>
<dbReference type="GO" id="GO:0005737">
    <property type="term" value="C:cytoplasm"/>
    <property type="evidence" value="ECO:0007669"/>
    <property type="project" value="UniProtKB-SubCell"/>
</dbReference>
<evidence type="ECO:0000313" key="11">
    <source>
        <dbReference type="EMBL" id="GLS84831.1"/>
    </source>
</evidence>
<dbReference type="GO" id="GO:0000049">
    <property type="term" value="F:tRNA binding"/>
    <property type="evidence" value="ECO:0007669"/>
    <property type="project" value="TreeGrafter"/>
</dbReference>
<evidence type="ECO:0000259" key="10">
    <source>
        <dbReference type="PROSITE" id="PS51163"/>
    </source>
</evidence>
<dbReference type="InterPro" id="IPR023535">
    <property type="entry name" value="TC-AMP_synthase"/>
</dbReference>
<keyword evidence="4 9" id="KW-0819">tRNA processing</keyword>
<evidence type="ECO:0000256" key="5">
    <source>
        <dbReference type="ARBA" id="ARBA00022695"/>
    </source>
</evidence>
<comment type="caution">
    <text evidence="11">The sequence shown here is derived from an EMBL/GenBank/DDBJ whole genome shotgun (WGS) entry which is preliminary data.</text>
</comment>
<dbReference type="RefSeq" id="WP_095499599.1">
    <property type="nucleotide sequence ID" value="NZ_BSPO01000004.1"/>
</dbReference>
<accession>A0AA37X0L2</accession>
<protein>
    <recommendedName>
        <fullName evidence="9">Threonylcarbamoyl-AMP synthase</fullName>
        <shortName evidence="9">TC-AMP synthase</shortName>
        <ecNumber evidence="9">2.7.7.87</ecNumber>
    </recommendedName>
    <alternativeName>
        <fullName evidence="9">L-threonylcarbamoyladenylate synthase</fullName>
    </alternativeName>
    <alternativeName>
        <fullName evidence="9">t(6)A37 threonylcarbamoyladenosine biosynthesis protein TsaC</fullName>
    </alternativeName>
    <alternativeName>
        <fullName evidence="9">tRNA threonylcarbamoyladenosine biosynthesis protein TsaC</fullName>
    </alternativeName>
</protein>
<keyword evidence="6 9" id="KW-0547">Nucleotide-binding</keyword>
<evidence type="ECO:0000313" key="12">
    <source>
        <dbReference type="Proteomes" id="UP001157439"/>
    </source>
</evidence>
<keyword evidence="2 9" id="KW-0963">Cytoplasm</keyword>
<evidence type="ECO:0000256" key="6">
    <source>
        <dbReference type="ARBA" id="ARBA00022741"/>
    </source>
</evidence>
<dbReference type="InterPro" id="IPR017945">
    <property type="entry name" value="DHBP_synth_RibB-like_a/b_dom"/>
</dbReference>
<keyword evidence="12" id="KW-1185">Reference proteome</keyword>
<dbReference type="GO" id="GO:0061710">
    <property type="term" value="F:L-threonylcarbamoyladenylate synthase"/>
    <property type="evidence" value="ECO:0007669"/>
    <property type="project" value="UniProtKB-EC"/>
</dbReference>
<name>A0AA37X0L2_9GAMM</name>
<dbReference type="Pfam" id="PF01300">
    <property type="entry name" value="Sua5_yciO_yrdC"/>
    <property type="match status" value="1"/>
</dbReference>
<dbReference type="EC" id="2.7.7.87" evidence="9"/>
<comment type="function">
    <text evidence="9">Required for the formation of a threonylcarbamoyl group on adenosine at position 37 (t(6)A37) in tRNAs that read codons beginning with adenine. Catalyzes the conversion of L-threonine, HCO(3)(-)/CO(2) and ATP to give threonylcarbamoyl-AMP (TC-AMP) as the acyladenylate intermediate, with the release of diphosphate.</text>
</comment>
<dbReference type="GO" id="GO:0003725">
    <property type="term" value="F:double-stranded RNA binding"/>
    <property type="evidence" value="ECO:0007669"/>
    <property type="project" value="InterPro"/>
</dbReference>
<evidence type="ECO:0000256" key="3">
    <source>
        <dbReference type="ARBA" id="ARBA00022679"/>
    </source>
</evidence>
<dbReference type="InterPro" id="IPR050156">
    <property type="entry name" value="TC-AMP_synthase_SUA5"/>
</dbReference>
<dbReference type="Proteomes" id="UP001157439">
    <property type="component" value="Unassembled WGS sequence"/>
</dbReference>
<comment type="catalytic activity">
    <reaction evidence="8 9">
        <text>L-threonine + hydrogencarbonate + ATP = L-threonylcarbamoyladenylate + diphosphate + H2O</text>
        <dbReference type="Rhea" id="RHEA:36407"/>
        <dbReference type="ChEBI" id="CHEBI:15377"/>
        <dbReference type="ChEBI" id="CHEBI:17544"/>
        <dbReference type="ChEBI" id="CHEBI:30616"/>
        <dbReference type="ChEBI" id="CHEBI:33019"/>
        <dbReference type="ChEBI" id="CHEBI:57926"/>
        <dbReference type="ChEBI" id="CHEBI:73682"/>
        <dbReference type="EC" id="2.7.7.87"/>
    </reaction>
</comment>
<evidence type="ECO:0000256" key="7">
    <source>
        <dbReference type="ARBA" id="ARBA00022840"/>
    </source>
</evidence>
<dbReference type="InterPro" id="IPR006070">
    <property type="entry name" value="Sua5-like_dom"/>
</dbReference>
<dbReference type="SUPFAM" id="SSF55821">
    <property type="entry name" value="YrdC/RibB"/>
    <property type="match status" value="1"/>
</dbReference>
<evidence type="ECO:0000256" key="1">
    <source>
        <dbReference type="ARBA" id="ARBA00004496"/>
    </source>
</evidence>
<dbReference type="PANTHER" id="PTHR17490:SF18">
    <property type="entry name" value="THREONYLCARBAMOYL-AMP SYNTHASE"/>
    <property type="match status" value="1"/>
</dbReference>
<gene>
    <name evidence="9 11" type="primary">tsaC</name>
    <name evidence="11" type="ORF">GCM10007894_28080</name>
</gene>
<organism evidence="11 12">
    <name type="scientific">Paraferrimonas haliotis</name>
    <dbReference type="NCBI Taxonomy" id="2013866"/>
    <lineage>
        <taxon>Bacteria</taxon>
        <taxon>Pseudomonadati</taxon>
        <taxon>Pseudomonadota</taxon>
        <taxon>Gammaproteobacteria</taxon>
        <taxon>Alteromonadales</taxon>
        <taxon>Ferrimonadaceae</taxon>
        <taxon>Paraferrimonas</taxon>
    </lineage>
</organism>
<comment type="similarity">
    <text evidence="9">Belongs to the SUA5 family. TsaC subfamily.</text>
</comment>
<evidence type="ECO:0000256" key="4">
    <source>
        <dbReference type="ARBA" id="ARBA00022694"/>
    </source>
</evidence>
<keyword evidence="7 9" id="KW-0067">ATP-binding</keyword>
<feature type="domain" description="YrdC-like" evidence="10">
    <location>
        <begin position="3"/>
        <end position="185"/>
    </location>
</feature>
<dbReference type="PROSITE" id="PS51163">
    <property type="entry name" value="YRDC"/>
    <property type="match status" value="1"/>
</dbReference>
<sequence length="185" mass="19809">MELISAKTGAELLVQGEVIAYPTEAVYGLGCDPSNEQALQTLLCLKNRPWEKGLILVASTLEQLSSFIDIERIPKDSLRMMHESWPGHQTWIVPAKKSVSKLLSGDSSNLAVRVTAHPICIELCNAFAGAIVSTSANPAGDEPARSISELQRIFEQAPATVGGDLGNANAPSRICDALTGKVLRE</sequence>
<keyword evidence="5 9" id="KW-0548">Nucleotidyltransferase</keyword>
<evidence type="ECO:0000256" key="9">
    <source>
        <dbReference type="HAMAP-Rule" id="MF_01852"/>
    </source>
</evidence>
<comment type="subcellular location">
    <subcellularLocation>
        <location evidence="1 9">Cytoplasm</location>
    </subcellularLocation>
</comment>
<dbReference type="PANTHER" id="PTHR17490">
    <property type="entry name" value="SUA5"/>
    <property type="match status" value="1"/>
</dbReference>
<dbReference type="Gene3D" id="3.90.870.10">
    <property type="entry name" value="DHBP synthase"/>
    <property type="match status" value="1"/>
</dbReference>
<keyword evidence="3 9" id="KW-0808">Transferase</keyword>